<organism evidence="1 2">
    <name type="scientific">Lipomyces starkeyi NRRL Y-11557</name>
    <dbReference type="NCBI Taxonomy" id="675824"/>
    <lineage>
        <taxon>Eukaryota</taxon>
        <taxon>Fungi</taxon>
        <taxon>Dikarya</taxon>
        <taxon>Ascomycota</taxon>
        <taxon>Saccharomycotina</taxon>
        <taxon>Lipomycetes</taxon>
        <taxon>Lipomycetales</taxon>
        <taxon>Lipomycetaceae</taxon>
        <taxon>Lipomyces</taxon>
    </lineage>
</organism>
<dbReference type="AlphaFoldDB" id="A0A1E3Q0E2"/>
<proteinExistence type="predicted"/>
<name>A0A1E3Q0E2_LIPST</name>
<sequence>MQHMYFDCLTETPKYRSPKPGAIQFSDSDFRMSVVHSLELHVMVHLGRMFIKDILGFMSLKAHLLKSTRGTISVAKFPSSQKYQLVRDGSYVIGEDEIDLGLIVGDFIPTDESAVADIRSAPVQLSGKVISKVLRAGIERSAFQHFSRLK</sequence>
<dbReference type="EMBL" id="KV454299">
    <property type="protein sequence ID" value="ODQ70974.1"/>
    <property type="molecule type" value="Genomic_DNA"/>
</dbReference>
<reference evidence="1 2" key="1">
    <citation type="journal article" date="2016" name="Proc. Natl. Acad. Sci. U.S.A.">
        <title>Comparative genomics of biotechnologically important yeasts.</title>
        <authorList>
            <person name="Riley R."/>
            <person name="Haridas S."/>
            <person name="Wolfe K.H."/>
            <person name="Lopes M.R."/>
            <person name="Hittinger C.T."/>
            <person name="Goeker M."/>
            <person name="Salamov A.A."/>
            <person name="Wisecaver J.H."/>
            <person name="Long T.M."/>
            <person name="Calvey C.H."/>
            <person name="Aerts A.L."/>
            <person name="Barry K.W."/>
            <person name="Choi C."/>
            <person name="Clum A."/>
            <person name="Coughlan A.Y."/>
            <person name="Deshpande S."/>
            <person name="Douglass A.P."/>
            <person name="Hanson S.J."/>
            <person name="Klenk H.-P."/>
            <person name="LaButti K.M."/>
            <person name="Lapidus A."/>
            <person name="Lindquist E.A."/>
            <person name="Lipzen A.M."/>
            <person name="Meier-Kolthoff J.P."/>
            <person name="Ohm R.A."/>
            <person name="Otillar R.P."/>
            <person name="Pangilinan J.L."/>
            <person name="Peng Y."/>
            <person name="Rokas A."/>
            <person name="Rosa C.A."/>
            <person name="Scheuner C."/>
            <person name="Sibirny A.A."/>
            <person name="Slot J.C."/>
            <person name="Stielow J.B."/>
            <person name="Sun H."/>
            <person name="Kurtzman C.P."/>
            <person name="Blackwell M."/>
            <person name="Grigoriev I.V."/>
            <person name="Jeffries T.W."/>
        </authorList>
    </citation>
    <scope>NUCLEOTIDE SEQUENCE [LARGE SCALE GENOMIC DNA]</scope>
    <source>
        <strain evidence="1 2">NRRL Y-11557</strain>
    </source>
</reference>
<dbReference type="Proteomes" id="UP000094385">
    <property type="component" value="Unassembled WGS sequence"/>
</dbReference>
<evidence type="ECO:0000313" key="1">
    <source>
        <dbReference type="EMBL" id="ODQ70974.1"/>
    </source>
</evidence>
<gene>
    <name evidence="1" type="ORF">LIPSTDRAFT_29666</name>
</gene>
<keyword evidence="2" id="KW-1185">Reference proteome</keyword>
<protein>
    <submittedName>
        <fullName evidence="1">Uncharacterized protein</fullName>
    </submittedName>
</protein>
<accession>A0A1E3Q0E2</accession>
<evidence type="ECO:0000313" key="2">
    <source>
        <dbReference type="Proteomes" id="UP000094385"/>
    </source>
</evidence>